<evidence type="ECO:0000256" key="18">
    <source>
        <dbReference type="ARBA" id="ARBA00066460"/>
    </source>
</evidence>
<feature type="binding site" evidence="24">
    <location>
        <position position="112"/>
    </location>
    <ligand>
        <name>substrate</name>
    </ligand>
</feature>
<evidence type="ECO:0000256" key="15">
    <source>
        <dbReference type="ARBA" id="ARBA00051672"/>
    </source>
</evidence>
<evidence type="ECO:0000256" key="1">
    <source>
        <dbReference type="ARBA" id="ARBA00001946"/>
    </source>
</evidence>
<comment type="subunit">
    <text evidence="3">Homotrimer.</text>
</comment>
<dbReference type="PANTHER" id="PTHR11105:SF0">
    <property type="entry name" value="CITRAMALYL-COA LYASE, MITOCHONDRIAL"/>
    <property type="match status" value="1"/>
</dbReference>
<evidence type="ECO:0000256" key="23">
    <source>
        <dbReference type="ARBA" id="ARBA00083020"/>
    </source>
</evidence>
<evidence type="ECO:0000259" key="26">
    <source>
        <dbReference type="Pfam" id="PF03328"/>
    </source>
</evidence>
<evidence type="ECO:0000256" key="11">
    <source>
        <dbReference type="ARBA" id="ARBA00023128"/>
    </source>
</evidence>
<evidence type="ECO:0000313" key="30">
    <source>
        <dbReference type="Proteomes" id="UP000285301"/>
    </source>
</evidence>
<proteinExistence type="inferred from homology"/>
<evidence type="ECO:0000256" key="9">
    <source>
        <dbReference type="ARBA" id="ARBA00022946"/>
    </source>
</evidence>
<dbReference type="STRING" id="1965070.A0A3S3NR90"/>
<keyword evidence="9" id="KW-0809">Transit peptide</keyword>
<evidence type="ECO:0000256" key="3">
    <source>
        <dbReference type="ARBA" id="ARBA00011233"/>
    </source>
</evidence>
<dbReference type="PIRSF" id="PIRSF015582">
    <property type="entry name" value="Cit_lyase_B"/>
    <property type="match status" value="1"/>
</dbReference>
<comment type="cofactor">
    <cofactor evidence="1">
        <name>Mg(2+)</name>
        <dbReference type="ChEBI" id="CHEBI:18420"/>
    </cofactor>
</comment>
<evidence type="ECO:0000256" key="4">
    <source>
        <dbReference type="ARBA" id="ARBA00012636"/>
    </source>
</evidence>
<evidence type="ECO:0000256" key="2">
    <source>
        <dbReference type="ARBA" id="ARBA00004173"/>
    </source>
</evidence>
<comment type="function">
    <text evidence="16">Mitochondrial citramalyl-CoA lyase indirectly involved in the vitamin B12 metabolism. Converts citramalyl-CoA into acetyl-CoA and pyruvate in the C5-dicarboxylate catabolism pathway. The C5-dicarboxylate catabolism pathway is required to detoxify itaconate, a vitamin B12-poisoning metabolite. Also acts as a malate synthase in vitro, converting glyoxylate and acetyl-CoA to malate. Also displays malyl-CoA thioesterase activity. Also acts as a beta-methylmalate synthase in vitro, by mediating conversion of glyoxylate and propionyl-CoA to beta-methylmalate. Also has very weak citramalate synthase activity in vitro.</text>
</comment>
<feature type="binding site" evidence="25">
    <location>
        <position position="211"/>
    </location>
    <ligand>
        <name>Mg(2+)</name>
        <dbReference type="ChEBI" id="CHEBI:18420"/>
    </ligand>
</feature>
<dbReference type="GO" id="GO:0047777">
    <property type="term" value="F:(S)-citramalyl-CoA lyase activity"/>
    <property type="evidence" value="ECO:0007669"/>
    <property type="project" value="UniProtKB-EC"/>
</dbReference>
<keyword evidence="7" id="KW-0378">Hydrolase</keyword>
<evidence type="ECO:0000256" key="20">
    <source>
        <dbReference type="ARBA" id="ARBA00072098"/>
    </source>
</evidence>
<evidence type="ECO:0000256" key="8">
    <source>
        <dbReference type="ARBA" id="ARBA00022842"/>
    </source>
</evidence>
<comment type="similarity">
    <text evidence="17">Belongs to the HpcH/HpaI aldolase family. Citrate lyase beta subunit-like subfamily.</text>
</comment>
<evidence type="ECO:0000256" key="21">
    <source>
        <dbReference type="ARBA" id="ARBA00076231"/>
    </source>
</evidence>
<reference evidence="27 30" key="1">
    <citation type="journal article" date="2018" name="Gigascience">
        <title>Genomes of trombidid mites reveal novel predicted allergens and laterally-transferred genes associated with secondary metabolism.</title>
        <authorList>
            <person name="Dong X."/>
            <person name="Chaisiri K."/>
            <person name="Xia D."/>
            <person name="Armstrong S.D."/>
            <person name="Fang Y."/>
            <person name="Donnelly M.J."/>
            <person name="Kadowaki T."/>
            <person name="McGarry J.W."/>
            <person name="Darby A.C."/>
            <person name="Makepeace B.L."/>
        </authorList>
    </citation>
    <scope>NUCLEOTIDE SEQUENCE [LARGE SCALE GENOMIC DNA]</scope>
    <source>
        <strain evidence="27">UoL-WK</strain>
    </source>
</reference>
<accession>A0A3S3NR90</accession>
<evidence type="ECO:0000313" key="29">
    <source>
        <dbReference type="EMBL" id="RWS04763.1"/>
    </source>
</evidence>
<dbReference type="GO" id="GO:0016787">
    <property type="term" value="F:hydrolase activity"/>
    <property type="evidence" value="ECO:0007669"/>
    <property type="project" value="UniProtKB-KW"/>
</dbReference>
<comment type="caution">
    <text evidence="27">The sequence shown here is derived from an EMBL/GenBank/DDBJ whole genome shotgun (WGS) entry which is preliminary data.</text>
</comment>
<dbReference type="EC" id="2.3.3.9" evidence="4"/>
<evidence type="ECO:0000313" key="28">
    <source>
        <dbReference type="EMBL" id="RWS04571.1"/>
    </source>
</evidence>
<evidence type="ECO:0000256" key="24">
    <source>
        <dbReference type="PIRSR" id="PIRSR015582-1"/>
    </source>
</evidence>
<keyword evidence="11" id="KW-0496">Mitochondrion</keyword>
<keyword evidence="30" id="KW-1185">Reference proteome</keyword>
<keyword evidence="10" id="KW-0007">Acetylation</keyword>
<dbReference type="SUPFAM" id="SSF51621">
    <property type="entry name" value="Phosphoenolpyruvate/pyruvate domain"/>
    <property type="match status" value="1"/>
</dbReference>
<evidence type="ECO:0000256" key="17">
    <source>
        <dbReference type="ARBA" id="ARBA00061542"/>
    </source>
</evidence>
<dbReference type="GO" id="GO:0106064">
    <property type="term" value="P:regulation of cobalamin metabolic process"/>
    <property type="evidence" value="ECO:0007669"/>
    <property type="project" value="TreeGrafter"/>
</dbReference>
<evidence type="ECO:0000256" key="19">
    <source>
        <dbReference type="ARBA" id="ARBA00066840"/>
    </source>
</evidence>
<evidence type="ECO:0000256" key="10">
    <source>
        <dbReference type="ARBA" id="ARBA00022990"/>
    </source>
</evidence>
<keyword evidence="12 27" id="KW-0456">Lyase</keyword>
<dbReference type="OrthoDB" id="1773at2759"/>
<protein>
    <recommendedName>
        <fullName evidence="20">Citramalyl-CoA lyase, mitochondrial</fullName>
        <ecNumber evidence="4">2.3.3.9</ecNumber>
        <ecNumber evidence="18">3.1.2.30</ecNumber>
        <ecNumber evidence="19">4.1.3.25</ecNumber>
    </recommendedName>
    <alternativeName>
        <fullName evidence="22">(3S)-malyl-CoA thioesterase</fullName>
    </alternativeName>
    <alternativeName>
        <fullName evidence="23">Beta-methylmalate synthase</fullName>
    </alternativeName>
    <alternativeName>
        <fullName evidence="21">Malate synthase</fullName>
    </alternativeName>
</protein>
<dbReference type="Pfam" id="PF03328">
    <property type="entry name" value="HpcH_HpaI"/>
    <property type="match status" value="1"/>
</dbReference>
<dbReference type="EC" id="4.1.3.25" evidence="19"/>
<evidence type="ECO:0000256" key="14">
    <source>
        <dbReference type="ARBA" id="ARBA00051623"/>
    </source>
</evidence>
<evidence type="ECO:0000313" key="27">
    <source>
        <dbReference type="EMBL" id="RWS04509.1"/>
    </source>
</evidence>
<dbReference type="InterPro" id="IPR005000">
    <property type="entry name" value="Aldolase/citrate-lyase_domain"/>
</dbReference>
<dbReference type="AlphaFoldDB" id="A0A3S3NR90"/>
<evidence type="ECO:0000256" key="12">
    <source>
        <dbReference type="ARBA" id="ARBA00023239"/>
    </source>
</evidence>
<dbReference type="InterPro" id="IPR040442">
    <property type="entry name" value="Pyrv_kinase-like_dom_sf"/>
</dbReference>
<feature type="domain" description="HpcH/HpaI aldolase/citrate lyase" evidence="26">
    <location>
        <begin position="54"/>
        <end position="279"/>
    </location>
</feature>
<dbReference type="GO" id="GO:0005739">
    <property type="term" value="C:mitochondrion"/>
    <property type="evidence" value="ECO:0007669"/>
    <property type="project" value="UniProtKB-SubCell"/>
</dbReference>
<dbReference type="EMBL" id="NCKU01005490">
    <property type="protein sequence ID" value="RWS04509.1"/>
    <property type="molecule type" value="Genomic_DNA"/>
</dbReference>
<name>A0A3S3NR90_9ACAR</name>
<dbReference type="GO" id="GO:0046872">
    <property type="term" value="F:metal ion binding"/>
    <property type="evidence" value="ECO:0007669"/>
    <property type="project" value="UniProtKB-KW"/>
</dbReference>
<dbReference type="EC" id="3.1.2.30" evidence="18"/>
<evidence type="ECO:0000256" key="13">
    <source>
        <dbReference type="ARBA" id="ARBA00047918"/>
    </source>
</evidence>
<dbReference type="InterPro" id="IPR015813">
    <property type="entry name" value="Pyrv/PenolPyrv_kinase-like_dom"/>
</dbReference>
<dbReference type="FunFam" id="3.20.20.60:FF:000014">
    <property type="entry name" value="Citrate lyase subunit beta-like protein"/>
    <property type="match status" value="1"/>
</dbReference>
<dbReference type="GO" id="GO:0004474">
    <property type="term" value="F:malate synthase activity"/>
    <property type="evidence" value="ECO:0007669"/>
    <property type="project" value="UniProtKB-EC"/>
</dbReference>
<reference evidence="27" key="2">
    <citation type="submission" date="2018-11" db="EMBL/GenBank/DDBJ databases">
        <title>Trombidioid mite genomics.</title>
        <authorList>
            <person name="Dong X."/>
        </authorList>
    </citation>
    <scope>NUCLEOTIDE SEQUENCE</scope>
    <source>
        <strain evidence="27">UoL-WK</strain>
    </source>
</reference>
<dbReference type="InterPro" id="IPR040186">
    <property type="entry name" value="Citramalyl-CoA_lyase"/>
</dbReference>
<dbReference type="InterPro" id="IPR011206">
    <property type="entry name" value="Citrate_lyase_beta/mcl1/mcl2"/>
</dbReference>
<dbReference type="EMBL" id="NCKU01005284">
    <property type="protein sequence ID" value="RWS04763.1"/>
    <property type="molecule type" value="Genomic_DNA"/>
</dbReference>
<dbReference type="Proteomes" id="UP000285301">
    <property type="component" value="Unassembled WGS sequence"/>
</dbReference>
<dbReference type="EMBL" id="NCKU01005440">
    <property type="protein sequence ID" value="RWS04571.1"/>
    <property type="molecule type" value="Genomic_DNA"/>
</dbReference>
<dbReference type="PANTHER" id="PTHR11105">
    <property type="entry name" value="CITRATE LYASE SUBUNIT BETA-RELATED"/>
    <property type="match status" value="1"/>
</dbReference>
<comment type="catalytic activity">
    <reaction evidence="13">
        <text>glyoxylate + acetyl-CoA + H2O = (S)-malate + CoA + H(+)</text>
        <dbReference type="Rhea" id="RHEA:18181"/>
        <dbReference type="ChEBI" id="CHEBI:15377"/>
        <dbReference type="ChEBI" id="CHEBI:15378"/>
        <dbReference type="ChEBI" id="CHEBI:15589"/>
        <dbReference type="ChEBI" id="CHEBI:36655"/>
        <dbReference type="ChEBI" id="CHEBI:57287"/>
        <dbReference type="ChEBI" id="CHEBI:57288"/>
        <dbReference type="EC" id="2.3.3.9"/>
    </reaction>
</comment>
<organism evidence="27 30">
    <name type="scientific">Dinothrombium tinctorium</name>
    <dbReference type="NCBI Taxonomy" id="1965070"/>
    <lineage>
        <taxon>Eukaryota</taxon>
        <taxon>Metazoa</taxon>
        <taxon>Ecdysozoa</taxon>
        <taxon>Arthropoda</taxon>
        <taxon>Chelicerata</taxon>
        <taxon>Arachnida</taxon>
        <taxon>Acari</taxon>
        <taxon>Acariformes</taxon>
        <taxon>Trombidiformes</taxon>
        <taxon>Prostigmata</taxon>
        <taxon>Anystina</taxon>
        <taxon>Parasitengona</taxon>
        <taxon>Trombidioidea</taxon>
        <taxon>Trombidiidae</taxon>
        <taxon>Dinothrombium</taxon>
    </lineage>
</organism>
<evidence type="ECO:0000256" key="5">
    <source>
        <dbReference type="ARBA" id="ARBA00022679"/>
    </source>
</evidence>
<comment type="catalytic activity">
    <reaction evidence="15">
        <text>(3S)-citramalyl-CoA = pyruvate + acetyl-CoA</text>
        <dbReference type="Rhea" id="RHEA:22612"/>
        <dbReference type="ChEBI" id="CHEBI:15361"/>
        <dbReference type="ChEBI" id="CHEBI:57288"/>
        <dbReference type="ChEBI" id="CHEBI:58668"/>
        <dbReference type="EC" id="4.1.3.25"/>
    </reaction>
</comment>
<gene>
    <name evidence="27" type="ORF">B4U79_07116</name>
    <name evidence="28" type="ORF">B4U79_09740</name>
    <name evidence="29" type="ORF">B4U79_13716</name>
</gene>
<keyword evidence="6 25" id="KW-0479">Metal-binding</keyword>
<comment type="catalytic activity">
    <reaction evidence="14">
        <text>propanoyl-CoA + glyoxylate + H2O = 3-methylmalate + CoA + H(+)</text>
        <dbReference type="Rhea" id="RHEA:47628"/>
        <dbReference type="ChEBI" id="CHEBI:15377"/>
        <dbReference type="ChEBI" id="CHEBI:15378"/>
        <dbReference type="ChEBI" id="CHEBI:36655"/>
        <dbReference type="ChEBI" id="CHEBI:57287"/>
        <dbReference type="ChEBI" id="CHEBI:57392"/>
        <dbReference type="ChEBI" id="CHEBI:87810"/>
    </reaction>
</comment>
<keyword evidence="8 25" id="KW-0460">Magnesium</keyword>
<evidence type="ECO:0000256" key="16">
    <source>
        <dbReference type="ARBA" id="ARBA00055540"/>
    </source>
</evidence>
<evidence type="ECO:0000256" key="22">
    <source>
        <dbReference type="ARBA" id="ARBA00076788"/>
    </source>
</evidence>
<evidence type="ECO:0000256" key="6">
    <source>
        <dbReference type="ARBA" id="ARBA00022723"/>
    </source>
</evidence>
<dbReference type="Gene3D" id="3.20.20.60">
    <property type="entry name" value="Phosphoenolpyruvate-binding domains"/>
    <property type="match status" value="1"/>
</dbReference>
<keyword evidence="5" id="KW-0808">Transferase</keyword>
<sequence>MFSLRTKLSKFSRLLKTNIRPFACETQLRLNHEKTNTEEAEEVLKKRFEPRRGCLYVPGHDEQKLVKSLGFDADCFIYDCEDGVALNKKEKARTTIAKHLQTIKNDERIAVRINSVGSGFAESDLEVLFAGEVVPKTVFLPKVDSSHDIDWFTEKLGQYLKKKKEGFNVNLVIYVESAKALLDLKDIIDRALELSEFNLFNLEALVFGSDDFCASIGANRTKDAKEILMARQQIVLTAKAYGLQAIDIVYIDYKDLEGLKEQALEGANMGYTGKQAIHPSQLPIIQEAFTPSEDKIKWAQELIKLYNEHQESGTGAFVFRGQMIDKPLLLQAKNIIDTAHNIRSSFIEKED</sequence>
<feature type="binding site" evidence="25">
    <location>
        <position position="176"/>
    </location>
    <ligand>
        <name>Mg(2+)</name>
        <dbReference type="ChEBI" id="CHEBI:18420"/>
    </ligand>
</feature>
<comment type="subcellular location">
    <subcellularLocation>
        <location evidence="2">Mitochondrion</location>
    </subcellularLocation>
</comment>
<evidence type="ECO:0000256" key="25">
    <source>
        <dbReference type="PIRSR" id="PIRSR015582-2"/>
    </source>
</evidence>
<feature type="binding site" evidence="24">
    <location>
        <position position="176"/>
    </location>
    <ligand>
        <name>substrate</name>
    </ligand>
</feature>
<evidence type="ECO:0000256" key="7">
    <source>
        <dbReference type="ARBA" id="ARBA00022801"/>
    </source>
</evidence>